<accession>A0A2J6Q2C5</accession>
<dbReference type="OrthoDB" id="2157530at2759"/>
<protein>
    <submittedName>
        <fullName evidence="1">Uncharacterized protein</fullName>
    </submittedName>
</protein>
<keyword evidence="2" id="KW-1185">Reference proteome</keyword>
<dbReference type="EMBL" id="KZ613485">
    <property type="protein sequence ID" value="PMD20427.1"/>
    <property type="molecule type" value="Genomic_DNA"/>
</dbReference>
<organism evidence="1 2">
    <name type="scientific">Hyaloscypha hepaticicola</name>
    <dbReference type="NCBI Taxonomy" id="2082293"/>
    <lineage>
        <taxon>Eukaryota</taxon>
        <taxon>Fungi</taxon>
        <taxon>Dikarya</taxon>
        <taxon>Ascomycota</taxon>
        <taxon>Pezizomycotina</taxon>
        <taxon>Leotiomycetes</taxon>
        <taxon>Helotiales</taxon>
        <taxon>Hyaloscyphaceae</taxon>
        <taxon>Hyaloscypha</taxon>
    </lineage>
</organism>
<dbReference type="Proteomes" id="UP000235672">
    <property type="component" value="Unassembled WGS sequence"/>
</dbReference>
<evidence type="ECO:0000313" key="1">
    <source>
        <dbReference type="EMBL" id="PMD20427.1"/>
    </source>
</evidence>
<evidence type="ECO:0000313" key="2">
    <source>
        <dbReference type="Proteomes" id="UP000235672"/>
    </source>
</evidence>
<proteinExistence type="predicted"/>
<name>A0A2J6Q2C5_9HELO</name>
<reference evidence="1 2" key="1">
    <citation type="submission" date="2016-05" db="EMBL/GenBank/DDBJ databases">
        <title>A degradative enzymes factory behind the ericoid mycorrhizal symbiosis.</title>
        <authorList>
            <consortium name="DOE Joint Genome Institute"/>
            <person name="Martino E."/>
            <person name="Morin E."/>
            <person name="Grelet G."/>
            <person name="Kuo A."/>
            <person name="Kohler A."/>
            <person name="Daghino S."/>
            <person name="Barry K."/>
            <person name="Choi C."/>
            <person name="Cichocki N."/>
            <person name="Clum A."/>
            <person name="Copeland A."/>
            <person name="Hainaut M."/>
            <person name="Haridas S."/>
            <person name="Labutti K."/>
            <person name="Lindquist E."/>
            <person name="Lipzen A."/>
            <person name="Khouja H.-R."/>
            <person name="Murat C."/>
            <person name="Ohm R."/>
            <person name="Olson A."/>
            <person name="Spatafora J."/>
            <person name="Veneault-Fourrey C."/>
            <person name="Henrissat B."/>
            <person name="Grigoriev I."/>
            <person name="Martin F."/>
            <person name="Perotto S."/>
        </authorList>
    </citation>
    <scope>NUCLEOTIDE SEQUENCE [LARGE SCALE GENOMIC DNA]</scope>
    <source>
        <strain evidence="1 2">UAMH 7357</strain>
    </source>
</reference>
<sequence>MIDLMFCHVDAILYDEKDQDRLLQLLRISAYNPGEIYSLFYELIDSNTRELFLRTPEMANLLHLPEVQLLGVLASEELLGKFDVTKDLAQENIFFWTKGGQMGTAHHSAAVGDVVVFIPGITVPMILRPTQPNTYQVIGPAYVTVVSQVVGPSYTRGVRTGKWSFGDEYPNWEKELEDNNIIRVSLCGWKCHDQFLMCFPSLRELYYGHTGGTVGYAEFLPQKLGAAIAHLHDSLEELTLHDMSFEEIRGDEFVLPVGSLAAFKKLRCIGKEAPIMFHSSKLN</sequence>
<dbReference type="Pfam" id="PF26639">
    <property type="entry name" value="Het-6_barrel"/>
    <property type="match status" value="1"/>
</dbReference>
<gene>
    <name evidence="1" type="ORF">NA56DRAFT_659904</name>
</gene>
<dbReference type="AlphaFoldDB" id="A0A2J6Q2C5"/>